<proteinExistence type="predicted"/>
<evidence type="ECO:0000256" key="5">
    <source>
        <dbReference type="ARBA" id="ARBA00023014"/>
    </source>
</evidence>
<keyword evidence="4" id="KW-0408">Iron</keyword>
<dbReference type="InterPro" id="IPR004496">
    <property type="entry name" value="NapF"/>
</dbReference>
<keyword evidence="3" id="KW-0677">Repeat</keyword>
<dbReference type="GO" id="GO:0046872">
    <property type="term" value="F:metal ion binding"/>
    <property type="evidence" value="ECO:0007669"/>
    <property type="project" value="UniProtKB-KW"/>
</dbReference>
<name>A0A5R9IU36_9GAMM</name>
<evidence type="ECO:0000256" key="2">
    <source>
        <dbReference type="ARBA" id="ARBA00022723"/>
    </source>
</evidence>
<evidence type="ECO:0000256" key="3">
    <source>
        <dbReference type="ARBA" id="ARBA00022737"/>
    </source>
</evidence>
<dbReference type="InterPro" id="IPR017900">
    <property type="entry name" value="4Fe4S_Fe_S_CS"/>
</dbReference>
<dbReference type="EMBL" id="VCBC01000004">
    <property type="protein sequence ID" value="TLU66861.1"/>
    <property type="molecule type" value="Genomic_DNA"/>
</dbReference>
<dbReference type="Pfam" id="PF12838">
    <property type="entry name" value="Fer4_7"/>
    <property type="match status" value="1"/>
</dbReference>
<keyword evidence="2" id="KW-0479">Metal-binding</keyword>
<dbReference type="InterPro" id="IPR017896">
    <property type="entry name" value="4Fe4S_Fe-S-bd"/>
</dbReference>
<dbReference type="SUPFAM" id="SSF54862">
    <property type="entry name" value="4Fe-4S ferredoxins"/>
    <property type="match status" value="1"/>
</dbReference>
<organism evidence="7 8">
    <name type="scientific">Thalassotalea litorea</name>
    <dbReference type="NCBI Taxonomy" id="2020715"/>
    <lineage>
        <taxon>Bacteria</taxon>
        <taxon>Pseudomonadati</taxon>
        <taxon>Pseudomonadota</taxon>
        <taxon>Gammaproteobacteria</taxon>
        <taxon>Alteromonadales</taxon>
        <taxon>Colwelliaceae</taxon>
        <taxon>Thalassotalea</taxon>
    </lineage>
</organism>
<dbReference type="AlphaFoldDB" id="A0A5R9IU36"/>
<feature type="domain" description="4Fe-4S ferredoxin-type" evidence="6">
    <location>
        <begin position="62"/>
        <end position="93"/>
    </location>
</feature>
<dbReference type="Gene3D" id="3.30.70.20">
    <property type="match status" value="2"/>
</dbReference>
<feature type="domain" description="4Fe-4S ferredoxin-type" evidence="6">
    <location>
        <begin position="135"/>
        <end position="164"/>
    </location>
</feature>
<gene>
    <name evidence="7" type="primary">napF</name>
    <name evidence="7" type="ORF">FE810_04985</name>
</gene>
<comment type="caution">
    <text evidence="7">The sequence shown here is derived from an EMBL/GenBank/DDBJ whole genome shotgun (WGS) entry which is preliminary data.</text>
</comment>
<evidence type="ECO:0000256" key="1">
    <source>
        <dbReference type="ARBA" id="ARBA00022485"/>
    </source>
</evidence>
<evidence type="ECO:0000256" key="4">
    <source>
        <dbReference type="ARBA" id="ARBA00023004"/>
    </source>
</evidence>
<dbReference type="RefSeq" id="WP_138318927.1">
    <property type="nucleotide sequence ID" value="NZ_VCBC01000004.1"/>
</dbReference>
<dbReference type="PANTHER" id="PTHR43687:SF1">
    <property type="entry name" value="FERREDOXIN III"/>
    <property type="match status" value="1"/>
</dbReference>
<reference evidence="7 8" key="1">
    <citation type="submission" date="2019-05" db="EMBL/GenBank/DDBJ databases">
        <title>Genome sequences of Thalassotalea litorea 1K03283.</title>
        <authorList>
            <person name="Zhang D."/>
        </authorList>
    </citation>
    <scope>NUCLEOTIDE SEQUENCE [LARGE SCALE GENOMIC DNA]</scope>
    <source>
        <strain evidence="7 8">MCCC 1K03283</strain>
    </source>
</reference>
<dbReference type="Proteomes" id="UP000307790">
    <property type="component" value="Unassembled WGS sequence"/>
</dbReference>
<dbReference type="OrthoDB" id="9808559at2"/>
<feature type="domain" description="4Fe-4S ferredoxin-type" evidence="6">
    <location>
        <begin position="33"/>
        <end position="61"/>
    </location>
</feature>
<dbReference type="PANTHER" id="PTHR43687">
    <property type="entry name" value="ADENYLYLSULFATE REDUCTASE, BETA SUBUNIT"/>
    <property type="match status" value="1"/>
</dbReference>
<dbReference type="Pfam" id="PF13187">
    <property type="entry name" value="Fer4_9"/>
    <property type="match status" value="1"/>
</dbReference>
<evidence type="ECO:0000259" key="6">
    <source>
        <dbReference type="PROSITE" id="PS51379"/>
    </source>
</evidence>
<keyword evidence="5" id="KW-0411">Iron-sulfur</keyword>
<dbReference type="PROSITE" id="PS00198">
    <property type="entry name" value="4FE4S_FER_1"/>
    <property type="match status" value="2"/>
</dbReference>
<protein>
    <submittedName>
        <fullName evidence="7">Ferredoxin-type protein NapF</fullName>
    </submittedName>
</protein>
<dbReference type="GO" id="GO:0051539">
    <property type="term" value="F:4 iron, 4 sulfur cluster binding"/>
    <property type="evidence" value="ECO:0007669"/>
    <property type="project" value="UniProtKB-KW"/>
</dbReference>
<dbReference type="PROSITE" id="PS51379">
    <property type="entry name" value="4FE4S_FER_2"/>
    <property type="match status" value="3"/>
</dbReference>
<dbReference type="CDD" id="cd10564">
    <property type="entry name" value="NapF_like"/>
    <property type="match status" value="1"/>
</dbReference>
<evidence type="ECO:0000313" key="7">
    <source>
        <dbReference type="EMBL" id="TLU66861.1"/>
    </source>
</evidence>
<keyword evidence="1" id="KW-0004">4Fe-4S</keyword>
<accession>A0A5R9IU36</accession>
<sequence>MATLRHVDLSKRRFLRAQSRTTITHFRLPWTIGEEHFNHNCSKCRQCLEVCETQIIELDGDGLPFLNFSKGECTFCAACVEKCPEPLFQSRQQPPFSGQLNIKQTCLAKQHIFCQSCADSCDQQAISFVYRQAIPEPSVDQNACNQCGACISVCPNQSTELINLETAKKAQESRL</sequence>
<dbReference type="NCBIfam" id="TIGR00402">
    <property type="entry name" value="napF"/>
    <property type="match status" value="1"/>
</dbReference>
<dbReference type="InterPro" id="IPR050572">
    <property type="entry name" value="Fe-S_Ferredoxin"/>
</dbReference>
<keyword evidence="8" id="KW-1185">Reference proteome</keyword>
<evidence type="ECO:0000313" key="8">
    <source>
        <dbReference type="Proteomes" id="UP000307790"/>
    </source>
</evidence>